<accession>A0A6G1E7N4</accession>
<dbReference type="AlphaFoldDB" id="A0A6G1E7N4"/>
<sequence length="190" mass="19822">MKDRTDNPIQTAGAYDSWIWEGGGGEGDPAAQIPPIPLCPPGPSHVLQPLPTPPSCASGTAATAAPCNRRRGRCVPSRAATSDLPRRHLRPLRYSARRSSDSSAAPLAAHHVHISARARHKSPPDRRVAPCPSGSAVTPPSMICVAVAPPSPMAPPRIASRSPCGLPSPPAHPPGRRPRSTSSSLRVPSL</sequence>
<feature type="compositionally biased region" description="Basic residues" evidence="1">
    <location>
        <begin position="110"/>
        <end position="121"/>
    </location>
</feature>
<name>A0A6G1E7N4_9ORYZ</name>
<proteinExistence type="predicted"/>
<feature type="region of interest" description="Disordered" evidence="1">
    <location>
        <begin position="78"/>
        <end position="190"/>
    </location>
</feature>
<reference evidence="2 3" key="1">
    <citation type="submission" date="2019-11" db="EMBL/GenBank/DDBJ databases">
        <title>Whole genome sequence of Oryza granulata.</title>
        <authorList>
            <person name="Li W."/>
        </authorList>
    </citation>
    <scope>NUCLEOTIDE SEQUENCE [LARGE SCALE GENOMIC DNA]</scope>
    <source>
        <strain evidence="3">cv. Menghai</strain>
        <tissue evidence="2">Leaf</tissue>
    </source>
</reference>
<gene>
    <name evidence="2" type="ORF">E2562_035723</name>
</gene>
<feature type="compositionally biased region" description="Low complexity" evidence="1">
    <location>
        <begin position="156"/>
        <end position="165"/>
    </location>
</feature>
<feature type="region of interest" description="Disordered" evidence="1">
    <location>
        <begin position="1"/>
        <end position="63"/>
    </location>
</feature>
<feature type="compositionally biased region" description="Low complexity" evidence="1">
    <location>
        <begin position="180"/>
        <end position="190"/>
    </location>
</feature>
<dbReference type="Proteomes" id="UP000479710">
    <property type="component" value="Unassembled WGS sequence"/>
</dbReference>
<protein>
    <submittedName>
        <fullName evidence="2">Uncharacterized protein</fullName>
    </submittedName>
</protein>
<dbReference type="EMBL" id="SPHZ02000005">
    <property type="protein sequence ID" value="KAF0920576.1"/>
    <property type="molecule type" value="Genomic_DNA"/>
</dbReference>
<evidence type="ECO:0000313" key="3">
    <source>
        <dbReference type="Proteomes" id="UP000479710"/>
    </source>
</evidence>
<comment type="caution">
    <text evidence="2">The sequence shown here is derived from an EMBL/GenBank/DDBJ whole genome shotgun (WGS) entry which is preliminary data.</text>
</comment>
<keyword evidence="3" id="KW-1185">Reference proteome</keyword>
<evidence type="ECO:0000313" key="2">
    <source>
        <dbReference type="EMBL" id="KAF0920576.1"/>
    </source>
</evidence>
<feature type="compositionally biased region" description="Pro residues" evidence="1">
    <location>
        <begin position="32"/>
        <end position="43"/>
    </location>
</feature>
<organism evidence="2 3">
    <name type="scientific">Oryza meyeriana var. granulata</name>
    <dbReference type="NCBI Taxonomy" id="110450"/>
    <lineage>
        <taxon>Eukaryota</taxon>
        <taxon>Viridiplantae</taxon>
        <taxon>Streptophyta</taxon>
        <taxon>Embryophyta</taxon>
        <taxon>Tracheophyta</taxon>
        <taxon>Spermatophyta</taxon>
        <taxon>Magnoliopsida</taxon>
        <taxon>Liliopsida</taxon>
        <taxon>Poales</taxon>
        <taxon>Poaceae</taxon>
        <taxon>BOP clade</taxon>
        <taxon>Oryzoideae</taxon>
        <taxon>Oryzeae</taxon>
        <taxon>Oryzinae</taxon>
        <taxon>Oryza</taxon>
        <taxon>Oryza meyeriana</taxon>
    </lineage>
</organism>
<evidence type="ECO:0000256" key="1">
    <source>
        <dbReference type="SAM" id="MobiDB-lite"/>
    </source>
</evidence>